<sequence>MSSNGTVPRPCPTLVGWQIVPPSRVKHTAQLLHFCPANGAVPPRPLSTSLTNAPLTFFLFQPTLSFKLGRISVHFGMFILSTSFYCRVLL</sequence>
<keyword evidence="2" id="KW-1185">Reference proteome</keyword>
<protein>
    <submittedName>
        <fullName evidence="1">Uncharacterized protein</fullName>
    </submittedName>
</protein>
<evidence type="ECO:0000313" key="1">
    <source>
        <dbReference type="EMBL" id="KRZ60947.1"/>
    </source>
</evidence>
<reference evidence="1 2" key="1">
    <citation type="submission" date="2015-05" db="EMBL/GenBank/DDBJ databases">
        <title>Evolution of Trichinella species and genotypes.</title>
        <authorList>
            <person name="Korhonen P.K."/>
            <person name="Edoardo P."/>
            <person name="Giuseppe L.R."/>
            <person name="Gasser R.B."/>
        </authorList>
    </citation>
    <scope>NUCLEOTIDE SEQUENCE [LARGE SCALE GENOMIC DNA]</scope>
    <source>
        <strain evidence="1">ISS10</strain>
    </source>
</reference>
<gene>
    <name evidence="1" type="ORF">T02_990</name>
</gene>
<proteinExistence type="predicted"/>
<evidence type="ECO:0000313" key="2">
    <source>
        <dbReference type="Proteomes" id="UP000054721"/>
    </source>
</evidence>
<dbReference type="Proteomes" id="UP000054721">
    <property type="component" value="Unassembled WGS sequence"/>
</dbReference>
<comment type="caution">
    <text evidence="1">The sequence shown here is derived from an EMBL/GenBank/DDBJ whole genome shotgun (WGS) entry which is preliminary data.</text>
</comment>
<dbReference type="EMBL" id="JYDW01000023">
    <property type="protein sequence ID" value="KRZ60947.1"/>
    <property type="molecule type" value="Genomic_DNA"/>
</dbReference>
<dbReference type="AlphaFoldDB" id="A0A0V1LN75"/>
<organism evidence="1 2">
    <name type="scientific">Trichinella nativa</name>
    <dbReference type="NCBI Taxonomy" id="6335"/>
    <lineage>
        <taxon>Eukaryota</taxon>
        <taxon>Metazoa</taxon>
        <taxon>Ecdysozoa</taxon>
        <taxon>Nematoda</taxon>
        <taxon>Enoplea</taxon>
        <taxon>Dorylaimia</taxon>
        <taxon>Trichinellida</taxon>
        <taxon>Trichinellidae</taxon>
        <taxon>Trichinella</taxon>
    </lineage>
</organism>
<dbReference type="OrthoDB" id="10559627at2759"/>
<name>A0A0V1LN75_9BILA</name>
<accession>A0A0V1LN75</accession>